<keyword evidence="3" id="KW-0687">Ribonucleoprotein</keyword>
<dbReference type="CDD" id="cd00392">
    <property type="entry name" value="Ribosomal_L13"/>
    <property type="match status" value="1"/>
</dbReference>
<dbReference type="InterPro" id="IPR036899">
    <property type="entry name" value="Ribosomal_uL13_sf"/>
</dbReference>
<dbReference type="HAMAP" id="MF_01366">
    <property type="entry name" value="Ribosomal_uL13"/>
    <property type="match status" value="1"/>
</dbReference>
<evidence type="ECO:0000313" key="4">
    <source>
        <dbReference type="EMBL" id="CAL8135423.1"/>
    </source>
</evidence>
<comment type="caution">
    <text evidence="4">The sequence shown here is derived from an EMBL/GenBank/DDBJ whole genome shotgun (WGS) entry which is preliminary data.</text>
</comment>
<proteinExistence type="inferred from homology"/>
<organism evidence="4 5">
    <name type="scientific">Orchesella dallaii</name>
    <dbReference type="NCBI Taxonomy" id="48710"/>
    <lineage>
        <taxon>Eukaryota</taxon>
        <taxon>Metazoa</taxon>
        <taxon>Ecdysozoa</taxon>
        <taxon>Arthropoda</taxon>
        <taxon>Hexapoda</taxon>
        <taxon>Collembola</taxon>
        <taxon>Entomobryomorpha</taxon>
        <taxon>Entomobryoidea</taxon>
        <taxon>Orchesellidae</taxon>
        <taxon>Orchesellinae</taxon>
        <taxon>Orchesella</taxon>
    </lineage>
</organism>
<reference evidence="4 5" key="1">
    <citation type="submission" date="2024-08" db="EMBL/GenBank/DDBJ databases">
        <authorList>
            <person name="Cucini C."/>
            <person name="Frati F."/>
        </authorList>
    </citation>
    <scope>NUCLEOTIDE SEQUENCE [LARGE SCALE GENOMIC DNA]</scope>
</reference>
<dbReference type="PANTHER" id="PTHR11545">
    <property type="entry name" value="RIBOSOMAL PROTEIN L13"/>
    <property type="match status" value="1"/>
</dbReference>
<gene>
    <name evidence="4" type="ORF">ODALV1_LOCUS25979</name>
</gene>
<name>A0ABP1RTU1_9HEXA</name>
<protein>
    <recommendedName>
        <fullName evidence="6">39S ribosomal protein L13, mitochondrial</fullName>
    </recommendedName>
</protein>
<dbReference type="InterPro" id="IPR005823">
    <property type="entry name" value="Ribosomal_uL13_bac-type"/>
</dbReference>
<keyword evidence="5" id="KW-1185">Reference proteome</keyword>
<dbReference type="EMBL" id="CAXLJM020000108">
    <property type="protein sequence ID" value="CAL8135423.1"/>
    <property type="molecule type" value="Genomic_DNA"/>
</dbReference>
<evidence type="ECO:0000256" key="2">
    <source>
        <dbReference type="ARBA" id="ARBA00022980"/>
    </source>
</evidence>
<dbReference type="PANTHER" id="PTHR11545:SF2">
    <property type="entry name" value="LARGE RIBOSOMAL SUBUNIT PROTEIN UL13M"/>
    <property type="match status" value="1"/>
</dbReference>
<evidence type="ECO:0008006" key="6">
    <source>
        <dbReference type="Google" id="ProtNLM"/>
    </source>
</evidence>
<sequence length="178" mass="21311">MSASRRVQQWLTFTRQWWLFDAKWQDPFESAKVINKHLKGAHKPIFGGHADCGDHVVVINSQDIAMRGDEWYYRVYFHHTGYPGGATWTKAWELHKKDPTMIIWKACYRDLEKDLTRRGRMQRLHIFKDSNIPKDIIQNITDQIPQLRTVPKRLKDYSQEEIEKFPKLFDYPKEHVLD</sequence>
<accession>A0ABP1RTU1</accession>
<evidence type="ECO:0000256" key="3">
    <source>
        <dbReference type="ARBA" id="ARBA00023274"/>
    </source>
</evidence>
<comment type="similarity">
    <text evidence="1">Belongs to the universal ribosomal protein uL13 family.</text>
</comment>
<dbReference type="Proteomes" id="UP001642540">
    <property type="component" value="Unassembled WGS sequence"/>
</dbReference>
<dbReference type="InterPro" id="IPR005822">
    <property type="entry name" value="Ribosomal_uL13"/>
</dbReference>
<dbReference type="SUPFAM" id="SSF52161">
    <property type="entry name" value="Ribosomal protein L13"/>
    <property type="match status" value="1"/>
</dbReference>
<dbReference type="Pfam" id="PF00572">
    <property type="entry name" value="Ribosomal_L13"/>
    <property type="match status" value="1"/>
</dbReference>
<evidence type="ECO:0000313" key="5">
    <source>
        <dbReference type="Proteomes" id="UP001642540"/>
    </source>
</evidence>
<keyword evidence="2" id="KW-0689">Ribosomal protein</keyword>
<dbReference type="PIRSF" id="PIRSF002181">
    <property type="entry name" value="Ribosomal_L13"/>
    <property type="match status" value="1"/>
</dbReference>
<evidence type="ECO:0000256" key="1">
    <source>
        <dbReference type="ARBA" id="ARBA00006227"/>
    </source>
</evidence>
<dbReference type="Gene3D" id="3.90.1180.10">
    <property type="entry name" value="Ribosomal protein L13"/>
    <property type="match status" value="1"/>
</dbReference>